<organism evidence="2 3">
    <name type="scientific">Marasmius tenuissimus</name>
    <dbReference type="NCBI Taxonomy" id="585030"/>
    <lineage>
        <taxon>Eukaryota</taxon>
        <taxon>Fungi</taxon>
        <taxon>Dikarya</taxon>
        <taxon>Basidiomycota</taxon>
        <taxon>Agaricomycotina</taxon>
        <taxon>Agaricomycetes</taxon>
        <taxon>Agaricomycetidae</taxon>
        <taxon>Agaricales</taxon>
        <taxon>Marasmiineae</taxon>
        <taxon>Marasmiaceae</taxon>
        <taxon>Marasmius</taxon>
    </lineage>
</organism>
<feature type="compositionally biased region" description="Low complexity" evidence="1">
    <location>
        <begin position="282"/>
        <end position="298"/>
    </location>
</feature>
<evidence type="ECO:0000313" key="2">
    <source>
        <dbReference type="EMBL" id="KAL0059713.1"/>
    </source>
</evidence>
<comment type="caution">
    <text evidence="2">The sequence shown here is derived from an EMBL/GenBank/DDBJ whole genome shotgun (WGS) entry which is preliminary data.</text>
</comment>
<accession>A0ABR2ZEG9</accession>
<evidence type="ECO:0000313" key="3">
    <source>
        <dbReference type="Proteomes" id="UP001437256"/>
    </source>
</evidence>
<name>A0ABR2ZEG9_9AGAR</name>
<evidence type="ECO:0000256" key="1">
    <source>
        <dbReference type="SAM" id="MobiDB-lite"/>
    </source>
</evidence>
<dbReference type="Proteomes" id="UP001437256">
    <property type="component" value="Unassembled WGS sequence"/>
</dbReference>
<dbReference type="EMBL" id="JBBXMP010000211">
    <property type="protein sequence ID" value="KAL0059713.1"/>
    <property type="molecule type" value="Genomic_DNA"/>
</dbReference>
<keyword evidence="3" id="KW-1185">Reference proteome</keyword>
<protein>
    <submittedName>
        <fullName evidence="2">Uncharacterized protein</fullName>
    </submittedName>
</protein>
<reference evidence="2 3" key="1">
    <citation type="submission" date="2024-05" db="EMBL/GenBank/DDBJ databases">
        <title>A draft genome resource for the thread blight pathogen Marasmius tenuissimus strain MS-2.</title>
        <authorList>
            <person name="Yulfo-Soto G.E."/>
            <person name="Baruah I.K."/>
            <person name="Amoako-Attah I."/>
            <person name="Bukari Y."/>
            <person name="Meinhardt L.W."/>
            <person name="Bailey B.A."/>
            <person name="Cohen S.P."/>
        </authorList>
    </citation>
    <scope>NUCLEOTIDE SEQUENCE [LARGE SCALE GENOMIC DNA]</scope>
    <source>
        <strain evidence="2 3">MS-2</strain>
    </source>
</reference>
<proteinExistence type="predicted"/>
<feature type="region of interest" description="Disordered" evidence="1">
    <location>
        <begin position="273"/>
        <end position="298"/>
    </location>
</feature>
<gene>
    <name evidence="2" type="ORF">AAF712_013548</name>
</gene>
<sequence length="438" mass="48558">MSSVARSFHISNDSPDIISAPGGETINLNDYWIFCPGRALGTLVNELGVVFNSLNVRHHFDRVAILRFLDFRFDARAFYSVHDDQPYQLPPDLQGLKTEHMHIRWARMDPYLTPRELGGVPVFMTHDDLQDHSLSFGAAILFQGEPFDRAVLLGVVYHHSPDLVYIVCQTNRQHVVVYIIVPRRALATYFPSIHSATFQLIAEISPDIAGLSTAGNAVVRDRLARVHPPTPRIRHAPLMDLRSHLGPEAQGQTAPTSSFPSLSGPDGLGAWVINHGIPRGGSPDPTTPSRSRSVTPSSAFSLLDEQVPPSYASLMQPPARLSLSSATALDPIVETTTVLRDDEEMCPGDYSRNAECGLRETNGVHQCLRRPSTHSLRTIDIFSPPSSRETMTRYIVPSQELSHVHSRRTLANVGRNITKLFSGIKRTVTARKFNGDRE</sequence>